<dbReference type="AlphaFoldDB" id="A0A199U9U2"/>
<reference evidence="1" key="1">
    <citation type="submission" date="2016-02" db="EMBL/GenBank/DDBJ databases">
        <title>WGS assembly of Manihot esculenta.</title>
        <authorList>
            <person name="Bredeson J.V."/>
            <person name="Prochnik S.E."/>
            <person name="Lyons J.B."/>
            <person name="Schmutz J."/>
            <person name="Grimwood J."/>
            <person name="Vrebalov J."/>
            <person name="Bart R.S."/>
            <person name="Amuge T."/>
            <person name="Ferguson M.E."/>
            <person name="Green R."/>
            <person name="Putnam N."/>
            <person name="Stites J."/>
            <person name="Rounsley S."/>
            <person name="Rokhsar D.S."/>
        </authorList>
    </citation>
    <scope>NUCLEOTIDE SEQUENCE [LARGE SCALE GENOMIC DNA]</scope>
    <source>
        <tissue evidence="1">Leaf</tissue>
    </source>
</reference>
<dbReference type="EMBL" id="KV450813">
    <property type="protein sequence ID" value="OAY21515.1"/>
    <property type="molecule type" value="Genomic_DNA"/>
</dbReference>
<protein>
    <submittedName>
        <fullName evidence="1">Uncharacterized protein</fullName>
    </submittedName>
</protein>
<name>A0A199U9U2_MANES</name>
<sequence>MIKSYLQAFDLWNSIENNIDSTSLSLDPTVTQIKIHIKKKAKKYKAKTCMKSLVSKTIFIKVWIQKIEK</sequence>
<accession>A0A199U9U2</accession>
<organism evidence="1">
    <name type="scientific">Manihot esculenta</name>
    <name type="common">Cassava</name>
    <name type="synonym">Jatropha manihot</name>
    <dbReference type="NCBI Taxonomy" id="3983"/>
    <lineage>
        <taxon>Eukaryota</taxon>
        <taxon>Viridiplantae</taxon>
        <taxon>Streptophyta</taxon>
        <taxon>Embryophyta</taxon>
        <taxon>Tracheophyta</taxon>
        <taxon>Spermatophyta</taxon>
        <taxon>Magnoliopsida</taxon>
        <taxon>eudicotyledons</taxon>
        <taxon>Gunneridae</taxon>
        <taxon>Pentapetalae</taxon>
        <taxon>rosids</taxon>
        <taxon>fabids</taxon>
        <taxon>Malpighiales</taxon>
        <taxon>Euphorbiaceae</taxon>
        <taxon>Crotonoideae</taxon>
        <taxon>Manihoteae</taxon>
        <taxon>Manihot</taxon>
    </lineage>
</organism>
<gene>
    <name evidence="1" type="ORF">MANES_S080100</name>
</gene>
<evidence type="ECO:0000313" key="1">
    <source>
        <dbReference type="EMBL" id="OAY21515.1"/>
    </source>
</evidence>
<proteinExistence type="predicted"/>